<evidence type="ECO:0000256" key="1">
    <source>
        <dbReference type="SAM" id="MobiDB-lite"/>
    </source>
</evidence>
<name>A0A9P0EB38_NEZVI</name>
<dbReference type="Proteomes" id="UP001152798">
    <property type="component" value="Chromosome 2"/>
</dbReference>
<feature type="compositionally biased region" description="Basic and acidic residues" evidence="1">
    <location>
        <begin position="244"/>
        <end position="254"/>
    </location>
</feature>
<proteinExistence type="predicted"/>
<dbReference type="AlphaFoldDB" id="A0A9P0EB38"/>
<sequence>MVLFKEFEGDWGLNLEAKFELNPPEQHQQVVTEEEVEEMDEMDEMDEMEEMVESDEQEEMEDPLQIDGQNAPVDSDDEEMVILDGQVPEGFGNPGTHRYQIPDYIVQCQVQQEDQEEPVYHQILFHSPEIVVENNGTQVEAFIVPSPLANEYCTLQPEQVGTISQVNTARNEGYMFLLPPNDPNLPQQPGPSASIVIRHDQTIIGPPNVRFGPLRSIQAAPSDDESENSSGNLQDDEVSGSVKIVDEDAEKAADSENDLSTLSDASEAGDKLEEDPSGNEEAISANLTSEQKSDVDQEKEEDKEEEKEEDKEEEKEEEEKEE</sequence>
<evidence type="ECO:0000313" key="2">
    <source>
        <dbReference type="EMBL" id="CAH1393188.1"/>
    </source>
</evidence>
<organism evidence="2 3">
    <name type="scientific">Nezara viridula</name>
    <name type="common">Southern green stink bug</name>
    <name type="synonym">Cimex viridulus</name>
    <dbReference type="NCBI Taxonomy" id="85310"/>
    <lineage>
        <taxon>Eukaryota</taxon>
        <taxon>Metazoa</taxon>
        <taxon>Ecdysozoa</taxon>
        <taxon>Arthropoda</taxon>
        <taxon>Hexapoda</taxon>
        <taxon>Insecta</taxon>
        <taxon>Pterygota</taxon>
        <taxon>Neoptera</taxon>
        <taxon>Paraneoptera</taxon>
        <taxon>Hemiptera</taxon>
        <taxon>Heteroptera</taxon>
        <taxon>Panheteroptera</taxon>
        <taxon>Pentatomomorpha</taxon>
        <taxon>Pentatomoidea</taxon>
        <taxon>Pentatomidae</taxon>
        <taxon>Pentatominae</taxon>
        <taxon>Nezara</taxon>
    </lineage>
</organism>
<feature type="region of interest" description="Disordered" evidence="1">
    <location>
        <begin position="24"/>
        <end position="61"/>
    </location>
</feature>
<feature type="compositionally biased region" description="Acidic residues" evidence="1">
    <location>
        <begin position="32"/>
        <end position="61"/>
    </location>
</feature>
<dbReference type="EMBL" id="OV725078">
    <property type="protein sequence ID" value="CAH1393188.1"/>
    <property type="molecule type" value="Genomic_DNA"/>
</dbReference>
<feature type="compositionally biased region" description="Acidic residues" evidence="1">
    <location>
        <begin position="297"/>
        <end position="322"/>
    </location>
</feature>
<protein>
    <submittedName>
        <fullName evidence="2">Uncharacterized protein</fullName>
    </submittedName>
</protein>
<reference evidence="2" key="1">
    <citation type="submission" date="2022-01" db="EMBL/GenBank/DDBJ databases">
        <authorList>
            <person name="King R."/>
        </authorList>
    </citation>
    <scope>NUCLEOTIDE SEQUENCE</scope>
</reference>
<keyword evidence="3" id="KW-1185">Reference proteome</keyword>
<feature type="region of interest" description="Disordered" evidence="1">
    <location>
        <begin position="219"/>
        <end position="322"/>
    </location>
</feature>
<evidence type="ECO:0000313" key="3">
    <source>
        <dbReference type="Proteomes" id="UP001152798"/>
    </source>
</evidence>
<gene>
    <name evidence="2" type="ORF">NEZAVI_LOCUS3898</name>
</gene>
<accession>A0A9P0EB38</accession>